<dbReference type="Pfam" id="PF00356">
    <property type="entry name" value="LacI"/>
    <property type="match status" value="1"/>
</dbReference>
<evidence type="ECO:0000256" key="1">
    <source>
        <dbReference type="ARBA" id="ARBA00023015"/>
    </source>
</evidence>
<keyword evidence="2 5" id="KW-0238">DNA-binding</keyword>
<organism evidence="5 6">
    <name type="scientific">Zobellia barbeyronii</name>
    <dbReference type="NCBI Taxonomy" id="2748009"/>
    <lineage>
        <taxon>Bacteria</taxon>
        <taxon>Pseudomonadati</taxon>
        <taxon>Bacteroidota</taxon>
        <taxon>Flavobacteriia</taxon>
        <taxon>Flavobacteriales</taxon>
        <taxon>Flavobacteriaceae</taxon>
        <taxon>Zobellia</taxon>
    </lineage>
</organism>
<reference evidence="5 6" key="1">
    <citation type="submission" date="2020-06" db="EMBL/GenBank/DDBJ databases">
        <authorList>
            <person name="Isaeva M.P."/>
            <person name="Chernysheva N.Y."/>
        </authorList>
    </citation>
    <scope>NUCLEOTIDE SEQUENCE [LARGE SCALE GENOMIC DNA]</scope>
    <source>
        <strain evidence="5 6">KMM 6746</strain>
    </source>
</reference>
<dbReference type="InterPro" id="IPR000843">
    <property type="entry name" value="HTH_LacI"/>
</dbReference>
<dbReference type="PRINTS" id="PR00036">
    <property type="entry name" value="HTHLACI"/>
</dbReference>
<comment type="caution">
    <text evidence="5">The sequence shown here is derived from an EMBL/GenBank/DDBJ whole genome shotgun (WGS) entry which is preliminary data.</text>
</comment>
<dbReference type="SUPFAM" id="SSF47413">
    <property type="entry name" value="lambda repressor-like DNA-binding domains"/>
    <property type="match status" value="1"/>
</dbReference>
<protein>
    <submittedName>
        <fullName evidence="5">LacI family DNA-binding transcriptional regulator</fullName>
    </submittedName>
</protein>
<dbReference type="PANTHER" id="PTHR30146">
    <property type="entry name" value="LACI-RELATED TRANSCRIPTIONAL REPRESSOR"/>
    <property type="match status" value="1"/>
</dbReference>
<reference evidence="6" key="2">
    <citation type="submission" date="2023-07" db="EMBL/GenBank/DDBJ databases">
        <title>Zobellia barbeyronii sp. nov., a new marine flavobacterium, isolated from green and red algae.</title>
        <authorList>
            <person name="Nedashkovskaya O.I."/>
            <person name="Otstavnykh N."/>
            <person name="Zhukova N."/>
            <person name="Guzev K."/>
            <person name="Chausova V."/>
            <person name="Tekutyeva L."/>
            <person name="Mikhailov V."/>
            <person name="Isaeva M."/>
        </authorList>
    </citation>
    <scope>NUCLEOTIDE SEQUENCE [LARGE SCALE GENOMIC DNA]</scope>
    <source>
        <strain evidence="6">KMM 6746</strain>
    </source>
</reference>
<dbReference type="InterPro" id="IPR010982">
    <property type="entry name" value="Lambda_DNA-bd_dom_sf"/>
</dbReference>
<keyword evidence="6" id="KW-1185">Reference proteome</keyword>
<feature type="domain" description="HTH lacI-type" evidence="4">
    <location>
        <begin position="6"/>
        <end position="60"/>
    </location>
</feature>
<evidence type="ECO:0000313" key="5">
    <source>
        <dbReference type="EMBL" id="MBT2160779.1"/>
    </source>
</evidence>
<dbReference type="EMBL" id="JACATN010000002">
    <property type="protein sequence ID" value="MBT2160779.1"/>
    <property type="molecule type" value="Genomic_DNA"/>
</dbReference>
<dbReference type="InterPro" id="IPR028082">
    <property type="entry name" value="Peripla_BP_I"/>
</dbReference>
<dbReference type="InterPro" id="IPR025997">
    <property type="entry name" value="SBP_2_dom"/>
</dbReference>
<keyword evidence="3" id="KW-0804">Transcription</keyword>
<dbReference type="SMART" id="SM00354">
    <property type="entry name" value="HTH_LACI"/>
    <property type="match status" value="1"/>
</dbReference>
<dbReference type="GO" id="GO:0003677">
    <property type="term" value="F:DNA binding"/>
    <property type="evidence" value="ECO:0007669"/>
    <property type="project" value="UniProtKB-KW"/>
</dbReference>
<evidence type="ECO:0000256" key="2">
    <source>
        <dbReference type="ARBA" id="ARBA00023125"/>
    </source>
</evidence>
<evidence type="ECO:0000256" key="3">
    <source>
        <dbReference type="ARBA" id="ARBA00023163"/>
    </source>
</evidence>
<dbReference type="Gene3D" id="3.40.50.2300">
    <property type="match status" value="2"/>
</dbReference>
<dbReference type="PROSITE" id="PS00356">
    <property type="entry name" value="HTH_LACI_1"/>
    <property type="match status" value="1"/>
</dbReference>
<dbReference type="CDD" id="cd01392">
    <property type="entry name" value="HTH_LacI"/>
    <property type="match status" value="1"/>
</dbReference>
<name>A0ABS5WBK8_9FLAO</name>
<dbReference type="SUPFAM" id="SSF53822">
    <property type="entry name" value="Periplasmic binding protein-like I"/>
    <property type="match status" value="1"/>
</dbReference>
<evidence type="ECO:0000259" key="4">
    <source>
        <dbReference type="PROSITE" id="PS50932"/>
    </source>
</evidence>
<dbReference type="PROSITE" id="PS50932">
    <property type="entry name" value="HTH_LACI_2"/>
    <property type="match status" value="1"/>
</dbReference>
<dbReference type="Pfam" id="PF13407">
    <property type="entry name" value="Peripla_BP_4"/>
    <property type="match status" value="1"/>
</dbReference>
<dbReference type="PANTHER" id="PTHR30146:SF144">
    <property type="entry name" value="LACI-FAMILY TRANSCRIPTION REGULATOR"/>
    <property type="match status" value="1"/>
</dbReference>
<keyword evidence="1" id="KW-0805">Transcription regulation</keyword>
<dbReference type="RefSeq" id="WP_214610986.1">
    <property type="nucleotide sequence ID" value="NZ_JACATN010000002.1"/>
</dbReference>
<sequence length="346" mass="39676">MTNKKKTIKDIAKLAGVSKGTVDRVLHKRGKVSKIAQEKVEKILKEIEYHPNPIARSLKENKAYRISILIPDSEIDIYWQPAHEGVKVAEKEFGPFGIEVKIFIYNPSKKEDFYQKSIEAINVSPDLLLMTPLFEKESFQISQACKENDIRVGLFNNHLSTNKTQIFIGQDLVQSGKIAADLIDKTVAPQSDIGIIHIDKEPHLLLKEQGFKNYFDNKKSSHRILEAKNFNSDNQSKFEQDIEQYFRDNPNIKALFITNSKAYKVAEIVSKLMKPCSLVGYDLVPKNISYLKQGKIDFLIHQRPKEQAYLSISHFAEFFLFGKKVPLQNLLPIDIVTSENVDYYIN</sequence>
<proteinExistence type="predicted"/>
<dbReference type="Gene3D" id="1.10.260.40">
    <property type="entry name" value="lambda repressor-like DNA-binding domains"/>
    <property type="match status" value="1"/>
</dbReference>
<dbReference type="Proteomes" id="UP000740413">
    <property type="component" value="Unassembled WGS sequence"/>
</dbReference>
<gene>
    <name evidence="5" type="ORF">HW347_05845</name>
</gene>
<evidence type="ECO:0000313" key="6">
    <source>
        <dbReference type="Proteomes" id="UP000740413"/>
    </source>
</evidence>
<accession>A0ABS5WBK8</accession>